<name>A0AAN9LC47_CANGL</name>
<dbReference type="AlphaFoldDB" id="A0AAN9LC47"/>
<protein>
    <submittedName>
        <fullName evidence="2">Uncharacterized protein</fullName>
    </submittedName>
</protein>
<dbReference type="Proteomes" id="UP001367508">
    <property type="component" value="Unassembled WGS sequence"/>
</dbReference>
<reference evidence="2 3" key="1">
    <citation type="submission" date="2024-01" db="EMBL/GenBank/DDBJ databases">
        <title>The genomes of 5 underutilized Papilionoideae crops provide insights into root nodulation and disease resistanc.</title>
        <authorList>
            <person name="Jiang F."/>
        </authorList>
    </citation>
    <scope>NUCLEOTIDE SEQUENCE [LARGE SCALE GENOMIC DNA]</scope>
    <source>
        <strain evidence="2">LVBAO_FW01</strain>
        <tissue evidence="2">Leaves</tissue>
    </source>
</reference>
<feature type="transmembrane region" description="Helical" evidence="1">
    <location>
        <begin position="39"/>
        <end position="58"/>
    </location>
</feature>
<keyword evidence="1" id="KW-0472">Membrane</keyword>
<evidence type="ECO:0000313" key="3">
    <source>
        <dbReference type="Proteomes" id="UP001367508"/>
    </source>
</evidence>
<sequence length="89" mass="9608">MTRQRTPLLGVSAQIAIICVIGPVVVLRFKKFSHEGFDIGPYASAIVIMTLGNANCLLRLGNSLVDLDGSQFWFLDGTKNTVARADGDL</sequence>
<keyword evidence="1" id="KW-0812">Transmembrane</keyword>
<keyword evidence="1" id="KW-1133">Transmembrane helix</keyword>
<comment type="caution">
    <text evidence="2">The sequence shown here is derived from an EMBL/GenBank/DDBJ whole genome shotgun (WGS) entry which is preliminary data.</text>
</comment>
<organism evidence="2 3">
    <name type="scientific">Canavalia gladiata</name>
    <name type="common">Sword bean</name>
    <name type="synonym">Dolichos gladiatus</name>
    <dbReference type="NCBI Taxonomy" id="3824"/>
    <lineage>
        <taxon>Eukaryota</taxon>
        <taxon>Viridiplantae</taxon>
        <taxon>Streptophyta</taxon>
        <taxon>Embryophyta</taxon>
        <taxon>Tracheophyta</taxon>
        <taxon>Spermatophyta</taxon>
        <taxon>Magnoliopsida</taxon>
        <taxon>eudicotyledons</taxon>
        <taxon>Gunneridae</taxon>
        <taxon>Pentapetalae</taxon>
        <taxon>rosids</taxon>
        <taxon>fabids</taxon>
        <taxon>Fabales</taxon>
        <taxon>Fabaceae</taxon>
        <taxon>Papilionoideae</taxon>
        <taxon>50 kb inversion clade</taxon>
        <taxon>NPAAA clade</taxon>
        <taxon>indigoferoid/millettioid clade</taxon>
        <taxon>Phaseoleae</taxon>
        <taxon>Canavalia</taxon>
    </lineage>
</organism>
<gene>
    <name evidence="2" type="ORF">VNO77_24713</name>
</gene>
<evidence type="ECO:0000313" key="2">
    <source>
        <dbReference type="EMBL" id="KAK7330518.1"/>
    </source>
</evidence>
<dbReference type="EMBL" id="JAYMYQ010000005">
    <property type="protein sequence ID" value="KAK7330518.1"/>
    <property type="molecule type" value="Genomic_DNA"/>
</dbReference>
<evidence type="ECO:0000256" key="1">
    <source>
        <dbReference type="SAM" id="Phobius"/>
    </source>
</evidence>
<feature type="transmembrane region" description="Helical" evidence="1">
    <location>
        <begin position="7"/>
        <end position="27"/>
    </location>
</feature>
<proteinExistence type="predicted"/>
<keyword evidence="3" id="KW-1185">Reference proteome</keyword>
<accession>A0AAN9LC47</accession>